<dbReference type="AlphaFoldDB" id="A0A7L9RUZ7"/>
<accession>A0A7L9RUZ7</accession>
<gene>
    <name evidence="1" type="ORF">CPBP_01179</name>
</gene>
<dbReference type="KEGG" id="pbal:CPBP_01179"/>
<organism evidence="1 2">
    <name type="scientific">Candidatus Bodocaedibacter vickermanii</name>
    <dbReference type="NCBI Taxonomy" id="2741701"/>
    <lineage>
        <taxon>Bacteria</taxon>
        <taxon>Pseudomonadati</taxon>
        <taxon>Pseudomonadota</taxon>
        <taxon>Alphaproteobacteria</taxon>
        <taxon>Holosporales</taxon>
        <taxon>Candidatus Paracaedibacteraceae</taxon>
        <taxon>Candidatus Bodocaedibacter</taxon>
    </lineage>
</organism>
<dbReference type="Proteomes" id="UP000594001">
    <property type="component" value="Chromosome"/>
</dbReference>
<reference evidence="1 2" key="1">
    <citation type="submission" date="2020-06" db="EMBL/GenBank/DDBJ databases">
        <title>The endosymbiont of the kinetoplastid Bodo saltans is a Paracaedibacter-like alpha-proteobacterium possessing a putative toxin-antitoxin system.</title>
        <authorList>
            <person name="Midha S."/>
            <person name="Rigden D.J."/>
            <person name="Siozios S."/>
            <person name="Hurst G.D.D."/>
            <person name="Jackson A.P."/>
        </authorList>
    </citation>
    <scope>NUCLEOTIDE SEQUENCE [LARGE SCALE GENOMIC DNA]</scope>
    <source>
        <strain evidence="1">Lake Konstanz</strain>
    </source>
</reference>
<proteinExistence type="predicted"/>
<dbReference type="InterPro" id="IPR036249">
    <property type="entry name" value="Thioredoxin-like_sf"/>
</dbReference>
<dbReference type="EMBL" id="CP054719">
    <property type="protein sequence ID" value="QOL20386.1"/>
    <property type="molecule type" value="Genomic_DNA"/>
</dbReference>
<keyword evidence="2" id="KW-1185">Reference proteome</keyword>
<evidence type="ECO:0000313" key="2">
    <source>
        <dbReference type="Proteomes" id="UP000594001"/>
    </source>
</evidence>
<protein>
    <submittedName>
        <fullName evidence="1">Uncharacterized protein</fullName>
    </submittedName>
</protein>
<evidence type="ECO:0000313" key="1">
    <source>
        <dbReference type="EMBL" id="QOL20386.1"/>
    </source>
</evidence>
<dbReference type="RefSeq" id="WP_350331933.1">
    <property type="nucleotide sequence ID" value="NZ_CP054719.1"/>
</dbReference>
<dbReference type="SUPFAM" id="SSF52833">
    <property type="entry name" value="Thioredoxin-like"/>
    <property type="match status" value="1"/>
</dbReference>
<sequence>MSNALLKRHESVIRKFIDTSRYIISFGSENAPNKIDIFYGIECGFSREFLHNDFKLILERFTLTGKAIIRLYPASLDVTTIAFSKMIYMLPPQTKRQTFMQLCHNDTDRKKLLVNLSTEPSESIFFDVVKILAEHPEISETLMIKVNGTLLNEVPSLYALEQQVNTPYPFFRTAWR</sequence>
<name>A0A7L9RUZ7_9PROT</name>